<evidence type="ECO:0000313" key="2">
    <source>
        <dbReference type="EMBL" id="RPA76980.1"/>
    </source>
</evidence>
<feature type="region of interest" description="Disordered" evidence="1">
    <location>
        <begin position="1"/>
        <end position="25"/>
    </location>
</feature>
<sequence>MSWVHAPKPHATNIAAQPLQTTTPIHPLSTPHSLCPTRLLHNLDFTIHYRIDVSGCLSNRAKGPASLLCCPSTTGSSPSHRDVKPAPPIQQIPL</sequence>
<evidence type="ECO:0000313" key="3">
    <source>
        <dbReference type="Proteomes" id="UP000275078"/>
    </source>
</evidence>
<keyword evidence="3" id="KW-1185">Reference proteome</keyword>
<accession>A0A3N4HYQ1</accession>
<feature type="compositionally biased region" description="Pro residues" evidence="1">
    <location>
        <begin position="85"/>
        <end position="94"/>
    </location>
</feature>
<dbReference type="EMBL" id="ML119734">
    <property type="protein sequence ID" value="RPA76980.1"/>
    <property type="molecule type" value="Genomic_DNA"/>
</dbReference>
<dbReference type="Proteomes" id="UP000275078">
    <property type="component" value="Unassembled WGS sequence"/>
</dbReference>
<reference evidence="2 3" key="1">
    <citation type="journal article" date="2018" name="Nat. Ecol. Evol.">
        <title>Pezizomycetes genomes reveal the molecular basis of ectomycorrhizal truffle lifestyle.</title>
        <authorList>
            <person name="Murat C."/>
            <person name="Payen T."/>
            <person name="Noel B."/>
            <person name="Kuo A."/>
            <person name="Morin E."/>
            <person name="Chen J."/>
            <person name="Kohler A."/>
            <person name="Krizsan K."/>
            <person name="Balestrini R."/>
            <person name="Da Silva C."/>
            <person name="Montanini B."/>
            <person name="Hainaut M."/>
            <person name="Levati E."/>
            <person name="Barry K.W."/>
            <person name="Belfiori B."/>
            <person name="Cichocki N."/>
            <person name="Clum A."/>
            <person name="Dockter R.B."/>
            <person name="Fauchery L."/>
            <person name="Guy J."/>
            <person name="Iotti M."/>
            <person name="Le Tacon F."/>
            <person name="Lindquist E.A."/>
            <person name="Lipzen A."/>
            <person name="Malagnac F."/>
            <person name="Mello A."/>
            <person name="Molinier V."/>
            <person name="Miyauchi S."/>
            <person name="Poulain J."/>
            <person name="Riccioni C."/>
            <person name="Rubini A."/>
            <person name="Sitrit Y."/>
            <person name="Splivallo R."/>
            <person name="Traeger S."/>
            <person name="Wang M."/>
            <person name="Zifcakova L."/>
            <person name="Wipf D."/>
            <person name="Zambonelli A."/>
            <person name="Paolocci F."/>
            <person name="Nowrousian M."/>
            <person name="Ottonello S."/>
            <person name="Baldrian P."/>
            <person name="Spatafora J.W."/>
            <person name="Henrissat B."/>
            <person name="Nagy L.G."/>
            <person name="Aury J.M."/>
            <person name="Wincker P."/>
            <person name="Grigoriev I.V."/>
            <person name="Bonfante P."/>
            <person name="Martin F.M."/>
        </authorList>
    </citation>
    <scope>NUCLEOTIDE SEQUENCE [LARGE SCALE GENOMIC DNA]</scope>
    <source>
        <strain evidence="2 3">RN42</strain>
    </source>
</reference>
<organism evidence="2 3">
    <name type="scientific">Ascobolus immersus RN42</name>
    <dbReference type="NCBI Taxonomy" id="1160509"/>
    <lineage>
        <taxon>Eukaryota</taxon>
        <taxon>Fungi</taxon>
        <taxon>Dikarya</taxon>
        <taxon>Ascomycota</taxon>
        <taxon>Pezizomycotina</taxon>
        <taxon>Pezizomycetes</taxon>
        <taxon>Pezizales</taxon>
        <taxon>Ascobolaceae</taxon>
        <taxon>Ascobolus</taxon>
    </lineage>
</organism>
<dbReference type="AlphaFoldDB" id="A0A3N4HYQ1"/>
<gene>
    <name evidence="2" type="ORF">BJ508DRAFT_179618</name>
</gene>
<name>A0A3N4HYQ1_ASCIM</name>
<feature type="compositionally biased region" description="Polar residues" evidence="1">
    <location>
        <begin position="14"/>
        <end position="24"/>
    </location>
</feature>
<proteinExistence type="predicted"/>
<feature type="region of interest" description="Disordered" evidence="1">
    <location>
        <begin position="71"/>
        <end position="94"/>
    </location>
</feature>
<protein>
    <submittedName>
        <fullName evidence="2">Uncharacterized protein</fullName>
    </submittedName>
</protein>
<evidence type="ECO:0000256" key="1">
    <source>
        <dbReference type="SAM" id="MobiDB-lite"/>
    </source>
</evidence>